<dbReference type="GO" id="GO:0000070">
    <property type="term" value="P:mitotic sister chromatid segregation"/>
    <property type="evidence" value="ECO:0000318"/>
    <property type="project" value="GO_Central"/>
</dbReference>
<dbReference type="eggNOG" id="ENOG502SCXG">
    <property type="taxonomic scope" value="Eukaryota"/>
</dbReference>
<dbReference type="InterPro" id="IPR052802">
    <property type="entry name" value="KNTC1"/>
</dbReference>
<dbReference type="InParanoid" id="B8BZD0"/>
<dbReference type="OMA" id="CFAEDYH"/>
<dbReference type="KEGG" id="tps:THAPSDRAFT_4467"/>
<name>B8BZD0_THAPS</name>
<evidence type="ECO:0000259" key="2">
    <source>
        <dbReference type="Pfam" id="PF24515"/>
    </source>
</evidence>
<dbReference type="PaxDb" id="35128-Thaps4467"/>
<dbReference type="PANTHER" id="PTHR15688">
    <property type="entry name" value="KINETOCHORE-ASSOCIATED PROTEIN 1"/>
    <property type="match status" value="1"/>
</dbReference>
<dbReference type="InterPro" id="IPR055405">
    <property type="entry name" value="ARM_KNTC1_3rd"/>
</dbReference>
<evidence type="ECO:0000313" key="3">
    <source>
        <dbReference type="EMBL" id="EED92862.1"/>
    </source>
</evidence>
<dbReference type="HOGENOM" id="CLU_228022_0_0_1"/>
<sequence>MTELMSVFFLAEVIEEETNTAASTPIHPIPAFHYDSHYQQRSAWYRSCSLASMASIHNIPLPSPDAAHTPAEDSLNTSRSIAGWDQSIISELPTLDEEEVVVVRNRHSLSYHAIAHGRSVVGTSASLPDDGSNGIIKWQTPFDHNVVTVASNDDGSVIACATKSHVSLLKGRDGSILATRQIVSESSDKNTIPPRLVFISHPKHHQHDTKDVLLVLCPVPDYGADGANTHGNVIIISNISGSTLNSEDVAHVREGATRMSIDALFLDPPVPVVRSMNGMYVNEDTIRFFIGDEDGTIFVHDYSISEKKSTLVLEDLFANVEGLVGWSLNENAGLGIDNKSSVGAYLILVACKMGRSKVCWINVLDLSLAAQYTNMKSISSLRAVRSCNGGKSVAAVFATESKGPTIYVVQSLVSRDGERLSDSDSIILFSIETDKDTQTVELSSPSSSDDRGSYAFRFVGTNKKGEQNSCAEFVSNELGQAGEIHHLLTQNNFVEAYTCINDELSQHSCGERISTPVQKSLVALWQLRHVLSRGSVSSAENIVEAQECLRRLASYAITGGDEGVHSMVDAAQFLLSWPRNQVGESSDFTVTSLQEVCMALSAMSKTVTGVLEVLSSSKVVKLEEQKRKLDERHIALKTLLTVPKLDGTAIAIDDPYLAVGSLAELLNALISQGAFKSVERLQQSEWGKKLSPEVVASSALRIPVSIDPRSYIPWLCDLVIPSLSIGHPLLDYIRAWSCRTADRYDEADTTNGLDSSIALLQAISKATARLSVDMNKTFAHNLQLETDITDVAETESTKHNNNASFFSSVDSKVSSRSVYPRPTVLNVGLIRGMRKKGSKIFSAQRVTKPVLAASESDVVVLQDDDDLDYDCVELKIGEAIRLKNARELGLERSSLMLTNYSKMGVQYVIKELVKSALRRKNSGTLDCTELVGKIRSFAAYVDADFDDAVHQYAQESCDSNRDNIPNILRQMETLSCWCTTPSVRCLIVLKMLRKALVSIQPPPNLTALADEAITWAADGDVKSEVEEAARLLSIDALVRKYCGNGAQEFFRVNDPTHGIRLVQYVCRHIDLPEVLDDAFVLCDAFSSTVSRLDTCVSLLQRVMVAPDNNMTSRSEHCASIMAEIYRRDETLAKRVSERIAGFCEGILQDCRRLILQSIFTTEARRQAVVASSSACAILSVGASRNSASLELLKEFEKISKLQLGCGVFLTLEELRDSAYSAQIVYDLLKPCVDLLVSQKDSLRLEDDSLRDKLKPMIASARHWSAILCSSPTQVSQVWSRAVGLAASHIAKTTENYASLLLLQSSGVLGERNGRSSFHSIMSVALSLCARSFSEAHTLSNSQSLLSDDEGELAVALVAMKSMAQACLLLRDHVIKYSPPTMISPSLALVNLTELVCDVSTRSDLGIGERFERYLRLLQKRSRQHRELSFASSRRTKKLSPDGKSIPALPTLHKSWYIGDGLLLKPLEALVLSISAFQLIMGVESSGSLSTDNIMTSSDIIGVLQSRGAHSATLRILSLSSATFLSRCALSRNEIFTNEENTLKKTNGALAERSLGGTDSGLTSGNVDCSLAVSFLLHIPKDMAFKIYQSALPSAIGKRDFQRILILAGIGVYCGFGTFSSNQPMPWSNQKKLIDQCKAISINAKWWDVLARFGVSFDPGLFSQFNEASTSLQTYCVKLIHNAIKKLTPQSTLDLSVRYANQFSVSNVVPPSILIECLLSPPEESSKGNFDLAQTETAVRDCLARLPIINQSKVLRKCVMRLEVDEAHAIDYDRHSMVLMLYRECIDKLAGFMKSDTRKKAHAEEAGRIIRRQNALVLLSSIFDKHSPDEKPKYNKLFEPLPLDPSAQSLTKDRKNNVLGFDPSENIFDPLTALHGVLGEYGASNSMAATLAPFCSLLMLPAGYIHARALVVHFRRLISLNEKLPNVETSVLPAMKRLTSSHDKAELAWWCSQQYADGSREQLHCLDLALPNATQASDELEYALKHNEASLADESYAIDRVKRIDSARAILSDHILVNEVLERHQSSSSTAKSIYKDIIGIVQTRSRKEADYRPDVLVRDLLVEGSMKAALASQDENDGFATHHFRSLAILVHDACKSLSDRYSHVNVGKCARVLSRRWLIHGDDMNSESDDDARESNANDNDEMNEKVMSNTAAVEYEDTSEFVMDIGQINSTGDQTWAHHNDSKEDGIRSNDEPSAFNPLSSKREYAEQQVCRVSLRIAFLMCFAEDYHRNESNDDTEQGHEVENAQRNVMMKVSKQCPRSKAQLPKLSRHKASGFEGDLALKHARELLSIVFAGNGNAVAPSCAFLFEESIDDSLLSGWSQNEVNEESRTKNKALSFAMRHRALRVASIICPHDVIVRVVLEEGYSSDVVDDHLDKIAFGSYVAMEIEAMGLPLPHSDLLQLSTMHFPSYSRTLWRNHSGEASTREMSGRLHLLLIELCINHHETIDWELLMLMFRELIRLELPRSLLLACDCAVSSKIIELAASLGKDDVLRCIESASNKVVELIAHEVRTSIVNGVELDTPEFSSTIDRIISIIGITSIHDDPVCFVQGFADLAGHCGEHGMKSLSQEFMLVSAKITSHIVEPVAYAQAKSIIVSTPDGQEAYDKFLAGSSSASLRQLATSKGHLSDTLDSMDVGLHVQQ</sequence>
<dbReference type="SUPFAM" id="SSF50998">
    <property type="entry name" value="Quinoprotein alcohol dehydrogenase-like"/>
    <property type="match status" value="1"/>
</dbReference>
<dbReference type="GO" id="GO:0005737">
    <property type="term" value="C:cytoplasm"/>
    <property type="evidence" value="ECO:0000318"/>
    <property type="project" value="GO_Central"/>
</dbReference>
<feature type="region of interest" description="Disordered" evidence="1">
    <location>
        <begin position="2124"/>
        <end position="2146"/>
    </location>
</feature>
<dbReference type="Pfam" id="PF24515">
    <property type="entry name" value="ARM_KNTC1_3rd"/>
    <property type="match status" value="1"/>
</dbReference>
<proteinExistence type="predicted"/>
<reference evidence="3 4" key="1">
    <citation type="journal article" date="2004" name="Science">
        <title>The genome of the diatom Thalassiosira pseudonana: ecology, evolution, and metabolism.</title>
        <authorList>
            <person name="Armbrust E.V."/>
            <person name="Berges J.A."/>
            <person name="Bowler C."/>
            <person name="Green B.R."/>
            <person name="Martinez D."/>
            <person name="Putnam N.H."/>
            <person name="Zhou S."/>
            <person name="Allen A.E."/>
            <person name="Apt K.E."/>
            <person name="Bechner M."/>
            <person name="Brzezinski M.A."/>
            <person name="Chaal B.K."/>
            <person name="Chiovitti A."/>
            <person name="Davis A.K."/>
            <person name="Demarest M.S."/>
            <person name="Detter J.C."/>
            <person name="Glavina T."/>
            <person name="Goodstein D."/>
            <person name="Hadi M.Z."/>
            <person name="Hellsten U."/>
            <person name="Hildebrand M."/>
            <person name="Jenkins B.D."/>
            <person name="Jurka J."/>
            <person name="Kapitonov V.V."/>
            <person name="Kroger N."/>
            <person name="Lau W.W."/>
            <person name="Lane T.W."/>
            <person name="Larimer F.W."/>
            <person name="Lippmeier J.C."/>
            <person name="Lucas S."/>
            <person name="Medina M."/>
            <person name="Montsant A."/>
            <person name="Obornik M."/>
            <person name="Parker M.S."/>
            <person name="Palenik B."/>
            <person name="Pazour G.J."/>
            <person name="Richardson P.M."/>
            <person name="Rynearson T.A."/>
            <person name="Saito M.A."/>
            <person name="Schwartz D.C."/>
            <person name="Thamatrakoln K."/>
            <person name="Valentin K."/>
            <person name="Vardi A."/>
            <person name="Wilkerson F.P."/>
            <person name="Rokhsar D.S."/>
        </authorList>
    </citation>
    <scope>NUCLEOTIDE SEQUENCE [LARGE SCALE GENOMIC DNA]</scope>
    <source>
        <strain evidence="3 4">CCMP1335</strain>
    </source>
</reference>
<dbReference type="RefSeq" id="XP_002289325.1">
    <property type="nucleotide sequence ID" value="XM_002289289.1"/>
</dbReference>
<feature type="compositionally biased region" description="Basic and acidic residues" evidence="1">
    <location>
        <begin position="2178"/>
        <end position="2193"/>
    </location>
</feature>
<feature type="domain" description="KNTC1 third ARM-repeats" evidence="2">
    <location>
        <begin position="1563"/>
        <end position="1777"/>
    </location>
</feature>
<feature type="region of interest" description="Disordered" evidence="1">
    <location>
        <begin position="2175"/>
        <end position="2200"/>
    </location>
</feature>
<evidence type="ECO:0000256" key="1">
    <source>
        <dbReference type="SAM" id="MobiDB-lite"/>
    </source>
</evidence>
<dbReference type="GO" id="GO:0007094">
    <property type="term" value="P:mitotic spindle assembly checkpoint signaling"/>
    <property type="evidence" value="ECO:0000318"/>
    <property type="project" value="GO_Central"/>
</dbReference>
<dbReference type="GO" id="GO:0031267">
    <property type="term" value="F:small GTPase binding"/>
    <property type="evidence" value="ECO:0000318"/>
    <property type="project" value="GO_Central"/>
</dbReference>
<reference evidence="3 4" key="2">
    <citation type="journal article" date="2008" name="Nature">
        <title>The Phaeodactylum genome reveals the evolutionary history of diatom genomes.</title>
        <authorList>
            <person name="Bowler C."/>
            <person name="Allen A.E."/>
            <person name="Badger J.H."/>
            <person name="Grimwood J."/>
            <person name="Jabbari K."/>
            <person name="Kuo A."/>
            <person name="Maheswari U."/>
            <person name="Martens C."/>
            <person name="Maumus F."/>
            <person name="Otillar R.P."/>
            <person name="Rayko E."/>
            <person name="Salamov A."/>
            <person name="Vandepoele K."/>
            <person name="Beszteri B."/>
            <person name="Gruber A."/>
            <person name="Heijde M."/>
            <person name="Katinka M."/>
            <person name="Mock T."/>
            <person name="Valentin K."/>
            <person name="Verret F."/>
            <person name="Berges J.A."/>
            <person name="Brownlee C."/>
            <person name="Cadoret J.P."/>
            <person name="Chiovitti A."/>
            <person name="Choi C.J."/>
            <person name="Coesel S."/>
            <person name="De Martino A."/>
            <person name="Detter J.C."/>
            <person name="Durkin C."/>
            <person name="Falciatore A."/>
            <person name="Fournet J."/>
            <person name="Haruta M."/>
            <person name="Huysman M.J."/>
            <person name="Jenkins B.D."/>
            <person name="Jiroutova K."/>
            <person name="Jorgensen R.E."/>
            <person name="Joubert Y."/>
            <person name="Kaplan A."/>
            <person name="Kroger N."/>
            <person name="Kroth P.G."/>
            <person name="La Roche J."/>
            <person name="Lindquist E."/>
            <person name="Lommer M."/>
            <person name="Martin-Jezequel V."/>
            <person name="Lopez P.J."/>
            <person name="Lucas S."/>
            <person name="Mangogna M."/>
            <person name="McGinnis K."/>
            <person name="Medlin L.K."/>
            <person name="Montsant A."/>
            <person name="Oudot-Le Secq M.P."/>
            <person name="Napoli C."/>
            <person name="Obornik M."/>
            <person name="Parker M.S."/>
            <person name="Petit J.L."/>
            <person name="Porcel B.M."/>
            <person name="Poulsen N."/>
            <person name="Robison M."/>
            <person name="Rychlewski L."/>
            <person name="Rynearson T.A."/>
            <person name="Schmutz J."/>
            <person name="Shapiro H."/>
            <person name="Siaut M."/>
            <person name="Stanley M."/>
            <person name="Sussman M.R."/>
            <person name="Taylor A.R."/>
            <person name="Vardi A."/>
            <person name="von Dassow P."/>
            <person name="Vyverman W."/>
            <person name="Willis A."/>
            <person name="Wyrwicz L.S."/>
            <person name="Rokhsar D.S."/>
            <person name="Weissenbach J."/>
            <person name="Armbrust E.V."/>
            <person name="Green B.R."/>
            <person name="Van de Peer Y."/>
            <person name="Grigoriev I.V."/>
        </authorList>
    </citation>
    <scope>NUCLEOTIDE SEQUENCE [LARGE SCALE GENOMIC DNA]</scope>
    <source>
        <strain evidence="3 4">CCMP1335</strain>
    </source>
</reference>
<gene>
    <name evidence="3" type="ORF">THAPSDRAFT_4467</name>
</gene>
<dbReference type="PANTHER" id="PTHR15688:SF1">
    <property type="entry name" value="KINETOCHORE-ASSOCIATED PROTEIN 1"/>
    <property type="match status" value="1"/>
</dbReference>
<dbReference type="GO" id="GO:1990423">
    <property type="term" value="C:RZZ complex"/>
    <property type="evidence" value="ECO:0000318"/>
    <property type="project" value="GO_Central"/>
</dbReference>
<organism evidence="3 4">
    <name type="scientific">Thalassiosira pseudonana</name>
    <name type="common">Marine diatom</name>
    <name type="synonym">Cyclotella nana</name>
    <dbReference type="NCBI Taxonomy" id="35128"/>
    <lineage>
        <taxon>Eukaryota</taxon>
        <taxon>Sar</taxon>
        <taxon>Stramenopiles</taxon>
        <taxon>Ochrophyta</taxon>
        <taxon>Bacillariophyta</taxon>
        <taxon>Coscinodiscophyceae</taxon>
        <taxon>Thalassiosirophycidae</taxon>
        <taxon>Thalassiosirales</taxon>
        <taxon>Thalassiosiraceae</taxon>
        <taxon>Thalassiosira</taxon>
    </lineage>
</organism>
<protein>
    <recommendedName>
        <fullName evidence="2">KNTC1 third ARM-repeats domain-containing protein</fullName>
    </recommendedName>
</protein>
<dbReference type="GeneID" id="7447958"/>
<dbReference type="GO" id="GO:0005828">
    <property type="term" value="C:kinetochore microtubule"/>
    <property type="evidence" value="ECO:0000318"/>
    <property type="project" value="GO_Central"/>
</dbReference>
<keyword evidence="4" id="KW-1185">Reference proteome</keyword>
<dbReference type="Proteomes" id="UP000001449">
    <property type="component" value="Chromosome 4"/>
</dbReference>
<dbReference type="GO" id="GO:1903394">
    <property type="term" value="P:protein localization to kinetochore involved in kinetochore assembly"/>
    <property type="evidence" value="ECO:0000318"/>
    <property type="project" value="GO_Central"/>
</dbReference>
<dbReference type="InterPro" id="IPR011047">
    <property type="entry name" value="Quinoprotein_ADH-like_sf"/>
</dbReference>
<evidence type="ECO:0000313" key="4">
    <source>
        <dbReference type="Proteomes" id="UP000001449"/>
    </source>
</evidence>
<accession>B8BZD0</accession>
<dbReference type="EMBL" id="CM000641">
    <property type="protein sequence ID" value="EED92862.1"/>
    <property type="molecule type" value="Genomic_DNA"/>
</dbReference>